<feature type="signal peptide" evidence="1">
    <location>
        <begin position="1"/>
        <end position="18"/>
    </location>
</feature>
<dbReference type="InterPro" id="IPR011051">
    <property type="entry name" value="RmlC_Cupin_sf"/>
</dbReference>
<keyword evidence="4" id="KW-1185">Reference proteome</keyword>
<dbReference type="EMBL" id="CP040986">
    <property type="protein sequence ID" value="QDD14072.1"/>
    <property type="molecule type" value="Genomic_DNA"/>
</dbReference>
<dbReference type="InterPro" id="IPR047142">
    <property type="entry name" value="OryJ/VirC-like"/>
</dbReference>
<dbReference type="InterPro" id="IPR013096">
    <property type="entry name" value="Cupin_2"/>
</dbReference>
<evidence type="ECO:0000259" key="2">
    <source>
        <dbReference type="Pfam" id="PF07883"/>
    </source>
</evidence>
<accession>A0AAE6KPV3</accession>
<dbReference type="PANTHER" id="PTHR36156:SF2">
    <property type="entry name" value="CUPIN TYPE-2 DOMAIN-CONTAINING PROTEIN"/>
    <property type="match status" value="1"/>
</dbReference>
<protein>
    <submittedName>
        <fullName evidence="3">Cupin domain-containing protein</fullName>
    </submittedName>
</protein>
<evidence type="ECO:0000256" key="1">
    <source>
        <dbReference type="SAM" id="SignalP"/>
    </source>
</evidence>
<dbReference type="CDD" id="cd02236">
    <property type="entry name" value="cupin_CV2614-like"/>
    <property type="match status" value="1"/>
</dbReference>
<keyword evidence="1" id="KW-0732">Signal</keyword>
<evidence type="ECO:0000313" key="3">
    <source>
        <dbReference type="EMBL" id="QDD14072.1"/>
    </source>
</evidence>
<dbReference type="Gene3D" id="2.60.120.10">
    <property type="entry name" value="Jelly Rolls"/>
    <property type="match status" value="1"/>
</dbReference>
<dbReference type="PANTHER" id="PTHR36156">
    <property type="entry name" value="SLR2101 PROTEIN"/>
    <property type="match status" value="1"/>
</dbReference>
<gene>
    <name evidence="3" type="ORF">FIT61_06515</name>
</gene>
<proteinExistence type="predicted"/>
<name>A0AAE6KPV3_9PROT</name>
<sequence length="148" mass="16436">MKCLISIIMFVLSISSFAQSNDAQTYTKKNQGEIKVTQILKTTKDWDGNALPPYPSKNPEITILSYEIPPGIRLPMHKHLVINAGIVLQGKLTVMTKDGKQLILNPGDSIVELVNRWHYGVNYGSVPVKLIMFYAGEVGVPLAIKEKN</sequence>
<dbReference type="KEGG" id="mrk:FIT61_06515"/>
<organism evidence="3 4">
    <name type="scientific">Candidatus Methylopumilus rimovensis</name>
    <dbReference type="NCBI Taxonomy" id="2588535"/>
    <lineage>
        <taxon>Bacteria</taxon>
        <taxon>Pseudomonadati</taxon>
        <taxon>Pseudomonadota</taxon>
        <taxon>Betaproteobacteria</taxon>
        <taxon>Nitrosomonadales</taxon>
        <taxon>Methylophilaceae</taxon>
        <taxon>Candidatus Methylopumilus</taxon>
    </lineage>
</organism>
<feature type="domain" description="Cupin type-2" evidence="2">
    <location>
        <begin position="66"/>
        <end position="134"/>
    </location>
</feature>
<dbReference type="AlphaFoldDB" id="A0AAE6KPV3"/>
<feature type="chain" id="PRO_5042039423" evidence="1">
    <location>
        <begin position="19"/>
        <end position="148"/>
    </location>
</feature>
<dbReference type="InterPro" id="IPR014710">
    <property type="entry name" value="RmlC-like_jellyroll"/>
</dbReference>
<dbReference type="SUPFAM" id="SSF51182">
    <property type="entry name" value="RmlC-like cupins"/>
    <property type="match status" value="1"/>
</dbReference>
<dbReference type="Proteomes" id="UP000312102">
    <property type="component" value="Chromosome"/>
</dbReference>
<evidence type="ECO:0000313" key="4">
    <source>
        <dbReference type="Proteomes" id="UP000312102"/>
    </source>
</evidence>
<dbReference type="Pfam" id="PF07883">
    <property type="entry name" value="Cupin_2"/>
    <property type="match status" value="1"/>
</dbReference>
<reference evidence="3 4" key="1">
    <citation type="journal article" date="2019" name="ISME J.">
        <title>Evolution in action: habitat transition from sediment to the pelagial leads to genome streamlining in Methylophilaceae.</title>
        <authorList>
            <person name="Salcher M."/>
            <person name="Schaefle D."/>
            <person name="Kaspar M."/>
            <person name="Neuenschwander S.M."/>
            <person name="Ghai R."/>
        </authorList>
    </citation>
    <scope>NUCLEOTIDE SEQUENCE [LARGE SCALE GENOMIC DNA]</scope>
    <source>
        <strain evidence="3 4">MMS-RI-1</strain>
    </source>
</reference>